<organism evidence="3 4">
    <name type="scientific">Acetobacter vaccinii</name>
    <dbReference type="NCBI Taxonomy" id="2592655"/>
    <lineage>
        <taxon>Bacteria</taxon>
        <taxon>Pseudomonadati</taxon>
        <taxon>Pseudomonadota</taxon>
        <taxon>Alphaproteobacteria</taxon>
        <taxon>Acetobacterales</taxon>
        <taxon>Acetobacteraceae</taxon>
        <taxon>Acetobacter</taxon>
    </lineage>
</organism>
<evidence type="ECO:0000313" key="4">
    <source>
        <dbReference type="Proteomes" id="UP000324536"/>
    </source>
</evidence>
<dbReference type="EMBL" id="CP043506">
    <property type="protein sequence ID" value="QEO16861.1"/>
    <property type="molecule type" value="Genomic_DNA"/>
</dbReference>
<feature type="region of interest" description="Disordered" evidence="1">
    <location>
        <begin position="30"/>
        <end position="62"/>
    </location>
</feature>
<reference evidence="3 4" key="1">
    <citation type="submission" date="2019-09" db="EMBL/GenBank/DDBJ databases">
        <title>Genome sequencing of strain KACC 21233.</title>
        <authorList>
            <person name="Heo J."/>
            <person name="Kim S.-J."/>
            <person name="Kim J.-S."/>
            <person name="Hong S.-B."/>
            <person name="Kwon S.-W."/>
        </authorList>
    </citation>
    <scope>NUCLEOTIDE SEQUENCE [LARGE SCALE GENOMIC DNA]</scope>
    <source>
        <strain evidence="3 4">KACC 21233</strain>
    </source>
</reference>
<dbReference type="OrthoDB" id="7225166at2"/>
<keyword evidence="2" id="KW-0732">Signal</keyword>
<dbReference type="PROSITE" id="PS51257">
    <property type="entry name" value="PROKAR_LIPOPROTEIN"/>
    <property type="match status" value="1"/>
</dbReference>
<evidence type="ECO:0000256" key="1">
    <source>
        <dbReference type="SAM" id="MobiDB-lite"/>
    </source>
</evidence>
<feature type="signal peptide" evidence="2">
    <location>
        <begin position="1"/>
        <end position="23"/>
    </location>
</feature>
<evidence type="ECO:0000256" key="2">
    <source>
        <dbReference type="SAM" id="SignalP"/>
    </source>
</evidence>
<dbReference type="KEGG" id="acek:FLP30_03090"/>
<accession>A0A5C1YLR1</accession>
<feature type="chain" id="PRO_5022983165" description="Lectin-like protein BA14k" evidence="2">
    <location>
        <begin position="24"/>
        <end position="115"/>
    </location>
</feature>
<gene>
    <name evidence="3" type="ORF">FLP30_03090</name>
</gene>
<sequence>MSIRFRMSLIGAGLACGLLAGCAATPGHGVSGRTPPQDFAPGLTGEEAHSGGLQNDPSAPANTPLCGTAEREAMAMGVQNYPQPLATGNSCVRNACFNTQTGTYIAADGTRRVCR</sequence>
<keyword evidence="4" id="KW-1185">Reference proteome</keyword>
<proteinExistence type="predicted"/>
<name>A0A5C1YLR1_9PROT</name>
<evidence type="ECO:0008006" key="5">
    <source>
        <dbReference type="Google" id="ProtNLM"/>
    </source>
</evidence>
<dbReference type="AlphaFoldDB" id="A0A5C1YLR1"/>
<dbReference type="RefSeq" id="WP_149278541.1">
    <property type="nucleotide sequence ID" value="NZ_CP043506.1"/>
</dbReference>
<feature type="compositionally biased region" description="Polar residues" evidence="1">
    <location>
        <begin position="52"/>
        <end position="61"/>
    </location>
</feature>
<dbReference type="Proteomes" id="UP000324536">
    <property type="component" value="Chromosome"/>
</dbReference>
<evidence type="ECO:0000313" key="3">
    <source>
        <dbReference type="EMBL" id="QEO16861.1"/>
    </source>
</evidence>
<protein>
    <recommendedName>
        <fullName evidence="5">Lectin-like protein BA14k</fullName>
    </recommendedName>
</protein>